<dbReference type="Proteomes" id="UP000000747">
    <property type="component" value="Chromosome"/>
</dbReference>
<reference evidence="2" key="1">
    <citation type="journal article" date="2009" name="PLoS Genet.">
        <title>Organised genome dynamics in the Escherichia coli species results in highly diverse adaptive paths.</title>
        <authorList>
            <person name="Touchon M."/>
            <person name="Hoede C."/>
            <person name="Tenaillon O."/>
            <person name="Barbe V."/>
            <person name="Baeriswyl S."/>
            <person name="Bidet P."/>
            <person name="Bingen E."/>
            <person name="Bonacorsi S."/>
            <person name="Bouchier C."/>
            <person name="Bouvet O."/>
            <person name="Calteau A."/>
            <person name="Chiapello H."/>
            <person name="Clermont O."/>
            <person name="Cruveiller S."/>
            <person name="Danchin A."/>
            <person name="Diard M."/>
            <person name="Dossat C."/>
            <person name="Karoui M.E."/>
            <person name="Frapy E."/>
            <person name="Garry L."/>
            <person name="Ghigo J.M."/>
            <person name="Gilles A.M."/>
            <person name="Johnson J."/>
            <person name="Le Bouguenec C."/>
            <person name="Lescat M."/>
            <person name="Mangenot S."/>
            <person name="Martinez-Jehanne V."/>
            <person name="Matic I."/>
            <person name="Nassif X."/>
            <person name="Oztas S."/>
            <person name="Petit M.A."/>
            <person name="Pichon C."/>
            <person name="Rouy Z."/>
            <person name="Ruf C.S."/>
            <person name="Schneider D."/>
            <person name="Tourret J."/>
            <person name="Vacherie B."/>
            <person name="Vallenet D."/>
            <person name="Medigue C."/>
            <person name="Rocha E.P.C."/>
            <person name="Denamur E."/>
        </authorList>
    </citation>
    <scope>NUCLEOTIDE SEQUENCE [LARGE SCALE GENOMIC DNA]</scope>
    <source>
        <strain evidence="2">S88 / ExPEC</strain>
    </source>
</reference>
<gene>
    <name evidence="1" type="ordered locus">ECS88_2554</name>
</gene>
<evidence type="ECO:0000313" key="2">
    <source>
        <dbReference type="Proteomes" id="UP000000747"/>
    </source>
</evidence>
<name>B7MH20_ECO45</name>
<dbReference type="EMBL" id="CU928161">
    <property type="protein sequence ID" value="CAR03829.1"/>
    <property type="molecule type" value="Genomic_DNA"/>
</dbReference>
<accession>B7MH20</accession>
<dbReference type="Pfam" id="PF15944">
    <property type="entry name" value="DUF4752"/>
    <property type="match status" value="1"/>
</dbReference>
<proteinExistence type="predicted"/>
<dbReference type="KEGG" id="ecz:ECS88_2554"/>
<evidence type="ECO:0000313" key="1">
    <source>
        <dbReference type="EMBL" id="CAR03829.1"/>
    </source>
</evidence>
<dbReference type="InterPro" id="IPR031858">
    <property type="entry name" value="DUF4752"/>
</dbReference>
<dbReference type="AlphaFoldDB" id="B7MH20"/>
<sequence>MDGVGGTERIKKALALASFYEAFNLNSLQPGSVVVVTTQSGMTIQIHKPKEEGRG</sequence>
<dbReference type="HOGENOM" id="CLU_3024867_0_0_6"/>
<protein>
    <submittedName>
        <fullName evidence="1">Uncharacterized protein</fullName>
    </submittedName>
</protein>
<keyword evidence="2" id="KW-1185">Reference proteome</keyword>
<organism evidence="1 2">
    <name type="scientific">Escherichia coli O45:K1 (strain S88 / ExPEC)</name>
    <dbReference type="NCBI Taxonomy" id="585035"/>
    <lineage>
        <taxon>Bacteria</taxon>
        <taxon>Pseudomonadati</taxon>
        <taxon>Pseudomonadota</taxon>
        <taxon>Gammaproteobacteria</taxon>
        <taxon>Enterobacterales</taxon>
        <taxon>Enterobacteriaceae</taxon>
        <taxon>Escherichia</taxon>
    </lineage>
</organism>